<name>A0ABZ3FLT7_9ACTN</name>
<gene>
    <name evidence="1" type="ORF">AADG42_03300</name>
</gene>
<accession>A0ABZ3FLT7</accession>
<evidence type="ECO:0000313" key="2">
    <source>
        <dbReference type="Proteomes" id="UP001442841"/>
    </source>
</evidence>
<dbReference type="Proteomes" id="UP001442841">
    <property type="component" value="Chromosome"/>
</dbReference>
<organism evidence="1 2">
    <name type="scientific">Ammonicoccus fulvus</name>
    <dbReference type="NCBI Taxonomy" id="3138240"/>
    <lineage>
        <taxon>Bacteria</taxon>
        <taxon>Bacillati</taxon>
        <taxon>Actinomycetota</taxon>
        <taxon>Actinomycetes</taxon>
        <taxon>Propionibacteriales</taxon>
        <taxon>Propionibacteriaceae</taxon>
        <taxon>Ammonicoccus</taxon>
    </lineage>
</organism>
<keyword evidence="2" id="KW-1185">Reference proteome</keyword>
<reference evidence="1 2" key="1">
    <citation type="submission" date="2024-04" db="EMBL/GenBank/DDBJ databases">
        <title>Isolation of an actinomycete strain from pig manure.</title>
        <authorList>
            <person name="Gong T."/>
            <person name="Yu Z."/>
            <person name="An M."/>
            <person name="Wei C."/>
            <person name="Yang W."/>
            <person name="Liu L."/>
        </authorList>
    </citation>
    <scope>NUCLEOTIDE SEQUENCE [LARGE SCALE GENOMIC DNA]</scope>
    <source>
        <strain evidence="1 2">ZF39</strain>
    </source>
</reference>
<dbReference type="EMBL" id="CP154795">
    <property type="protein sequence ID" value="XAN06372.1"/>
    <property type="molecule type" value="Genomic_DNA"/>
</dbReference>
<sequence>MPTSTAAGPRLMIDHTRLLVPLSDVVPPDLVEAFDNAQRHPSPDPELMVMIAAGAPLIHRLEQLGQSEEFARESLERTLTLAADAHRSLSPQVRAQLGWPAGAETLDADGWLAAYATAGPDAWLVDLAGGLAPATLLRCCLLARPDAQAELWMPNATPHTPRWRADLGRRTKGTESVCRVLSSQFAPNPQRQAPEEA</sequence>
<evidence type="ECO:0000313" key="1">
    <source>
        <dbReference type="EMBL" id="XAN06372.1"/>
    </source>
</evidence>
<dbReference type="RefSeq" id="WP_425307802.1">
    <property type="nucleotide sequence ID" value="NZ_CP154795.1"/>
</dbReference>
<protein>
    <submittedName>
        <fullName evidence="1">Uncharacterized protein</fullName>
    </submittedName>
</protein>
<proteinExistence type="predicted"/>